<dbReference type="PANTHER" id="PTHR12606">
    <property type="entry name" value="SENTRIN/SUMO-SPECIFIC PROTEASE"/>
    <property type="match status" value="1"/>
</dbReference>
<dbReference type="Proteomes" id="UP000799302">
    <property type="component" value="Unassembled WGS sequence"/>
</dbReference>
<dbReference type="EMBL" id="MU004232">
    <property type="protein sequence ID" value="KAF2672174.1"/>
    <property type="molecule type" value="Genomic_DNA"/>
</dbReference>
<dbReference type="Gene3D" id="3.40.395.10">
    <property type="entry name" value="Adenoviral Proteinase, Chain A"/>
    <property type="match status" value="1"/>
</dbReference>
<gene>
    <name evidence="7" type="ORF">BT63DRAFT_452671</name>
</gene>
<organism evidence="7 8">
    <name type="scientific">Microthyrium microscopicum</name>
    <dbReference type="NCBI Taxonomy" id="703497"/>
    <lineage>
        <taxon>Eukaryota</taxon>
        <taxon>Fungi</taxon>
        <taxon>Dikarya</taxon>
        <taxon>Ascomycota</taxon>
        <taxon>Pezizomycotina</taxon>
        <taxon>Dothideomycetes</taxon>
        <taxon>Dothideomycetes incertae sedis</taxon>
        <taxon>Microthyriales</taxon>
        <taxon>Microthyriaceae</taxon>
        <taxon>Microthyrium</taxon>
    </lineage>
</organism>
<dbReference type="GO" id="GO:0016926">
    <property type="term" value="P:protein desumoylation"/>
    <property type="evidence" value="ECO:0007669"/>
    <property type="project" value="TreeGrafter"/>
</dbReference>
<evidence type="ECO:0000256" key="2">
    <source>
        <dbReference type="ARBA" id="ARBA00022670"/>
    </source>
</evidence>
<accession>A0A6A6UMP2</accession>
<feature type="domain" description="Ubiquitin-like protease family profile" evidence="6">
    <location>
        <begin position="314"/>
        <end position="491"/>
    </location>
</feature>
<feature type="compositionally biased region" description="Polar residues" evidence="5">
    <location>
        <begin position="66"/>
        <end position="77"/>
    </location>
</feature>
<dbReference type="OrthoDB" id="1939479at2759"/>
<evidence type="ECO:0000256" key="4">
    <source>
        <dbReference type="ARBA" id="ARBA00022807"/>
    </source>
</evidence>
<dbReference type="PROSITE" id="PS50600">
    <property type="entry name" value="ULP_PROTEASE"/>
    <property type="match status" value="1"/>
</dbReference>
<keyword evidence="3" id="KW-0378">Hydrolase</keyword>
<dbReference type="AlphaFoldDB" id="A0A6A6UMP2"/>
<evidence type="ECO:0000256" key="1">
    <source>
        <dbReference type="ARBA" id="ARBA00005234"/>
    </source>
</evidence>
<name>A0A6A6UMP2_9PEZI</name>
<feature type="region of interest" description="Disordered" evidence="5">
    <location>
        <begin position="59"/>
        <end position="98"/>
    </location>
</feature>
<keyword evidence="2" id="KW-0645">Protease</keyword>
<evidence type="ECO:0000256" key="5">
    <source>
        <dbReference type="SAM" id="MobiDB-lite"/>
    </source>
</evidence>
<dbReference type="InterPro" id="IPR038765">
    <property type="entry name" value="Papain-like_cys_pep_sf"/>
</dbReference>
<protein>
    <submittedName>
        <fullName evidence="7">Cysteine proteinase</fullName>
    </submittedName>
</protein>
<proteinExistence type="inferred from homology"/>
<keyword evidence="4" id="KW-0788">Thiol protease</keyword>
<dbReference type="PANTHER" id="PTHR12606:SF141">
    <property type="entry name" value="GH15225P-RELATED"/>
    <property type="match status" value="1"/>
</dbReference>
<evidence type="ECO:0000256" key="3">
    <source>
        <dbReference type="ARBA" id="ARBA00022801"/>
    </source>
</evidence>
<dbReference type="GO" id="GO:0005634">
    <property type="term" value="C:nucleus"/>
    <property type="evidence" value="ECO:0007669"/>
    <property type="project" value="TreeGrafter"/>
</dbReference>
<keyword evidence="8" id="KW-1185">Reference proteome</keyword>
<dbReference type="SUPFAM" id="SSF54001">
    <property type="entry name" value="Cysteine proteinases"/>
    <property type="match status" value="1"/>
</dbReference>
<dbReference type="GO" id="GO:0016929">
    <property type="term" value="F:deSUMOylase activity"/>
    <property type="evidence" value="ECO:0007669"/>
    <property type="project" value="TreeGrafter"/>
</dbReference>
<dbReference type="GO" id="GO:0006508">
    <property type="term" value="P:proteolysis"/>
    <property type="evidence" value="ECO:0007669"/>
    <property type="project" value="UniProtKB-KW"/>
</dbReference>
<evidence type="ECO:0000313" key="8">
    <source>
        <dbReference type="Proteomes" id="UP000799302"/>
    </source>
</evidence>
<dbReference type="InterPro" id="IPR003653">
    <property type="entry name" value="Peptidase_C48_C"/>
</dbReference>
<dbReference type="Pfam" id="PF02902">
    <property type="entry name" value="Peptidase_C48"/>
    <property type="match status" value="1"/>
</dbReference>
<evidence type="ECO:0000313" key="7">
    <source>
        <dbReference type="EMBL" id="KAF2672174.1"/>
    </source>
</evidence>
<comment type="similarity">
    <text evidence="1">Belongs to the peptidase C48 family.</text>
</comment>
<evidence type="ECO:0000259" key="6">
    <source>
        <dbReference type="PROSITE" id="PS50600"/>
    </source>
</evidence>
<sequence length="551" mass="61591">MSFVLKTLAFPSLYSSLQASSTLLARHLPTFPAISHPFFHLTFLLVATATMCNLVARTNRSRRRVSTQSSPPTSSGASPKRKREGDGEDDEERRPAKVAKVAKATTFLGRAWTSLVSWAFSKPAESVPSDVGTPPVAVASSNRWDSVGLAPELAGLALPIAAIHPPPAGPSQTAPRNHEWYVEHVVEGPKRKAALARFRLERKTAPRAGYEEAVGSEPLSGVGNLKHSQSFLKRKSDGAVQKRLFKSKGELARYKRKVKEEHERQVEEEKLRLAKEAAIKSQPLIREVPIEILTSLPKVHKLLPSHQIAKFGRTPITVKDLQTLKPLDWLNDEIINGFLTELCEKAKSKLAEQMKTAGTPIKDDIPRYHALNTHWFPEMQQPDGVKKIARWTKRQKIGGKNLLSVHKLFIPIHRGSHWTLLTILPQRRQVRWYDSLFTSEGPVLASAKEMLQHELGDAWDESEWTFERAESGHQQNSSDCGAFTLMNAWATFYTDNPPDILPDQHGEAMRQLIGSIILHGGLKGDFDLEAWHGGFHLETPRNVSNHPSHRA</sequence>
<reference evidence="7" key="1">
    <citation type="journal article" date="2020" name="Stud. Mycol.">
        <title>101 Dothideomycetes genomes: a test case for predicting lifestyles and emergence of pathogens.</title>
        <authorList>
            <person name="Haridas S."/>
            <person name="Albert R."/>
            <person name="Binder M."/>
            <person name="Bloem J."/>
            <person name="Labutti K."/>
            <person name="Salamov A."/>
            <person name="Andreopoulos B."/>
            <person name="Baker S."/>
            <person name="Barry K."/>
            <person name="Bills G."/>
            <person name="Bluhm B."/>
            <person name="Cannon C."/>
            <person name="Castanera R."/>
            <person name="Culley D."/>
            <person name="Daum C."/>
            <person name="Ezra D."/>
            <person name="Gonzalez J."/>
            <person name="Henrissat B."/>
            <person name="Kuo A."/>
            <person name="Liang C."/>
            <person name="Lipzen A."/>
            <person name="Lutzoni F."/>
            <person name="Magnuson J."/>
            <person name="Mondo S."/>
            <person name="Nolan M."/>
            <person name="Ohm R."/>
            <person name="Pangilinan J."/>
            <person name="Park H.-J."/>
            <person name="Ramirez L."/>
            <person name="Alfaro M."/>
            <person name="Sun H."/>
            <person name="Tritt A."/>
            <person name="Yoshinaga Y."/>
            <person name="Zwiers L.-H."/>
            <person name="Turgeon B."/>
            <person name="Goodwin S."/>
            <person name="Spatafora J."/>
            <person name="Crous P."/>
            <person name="Grigoriev I."/>
        </authorList>
    </citation>
    <scope>NUCLEOTIDE SEQUENCE</scope>
    <source>
        <strain evidence="7">CBS 115976</strain>
    </source>
</reference>